<dbReference type="Proteomes" id="UP000199310">
    <property type="component" value="Unassembled WGS sequence"/>
</dbReference>
<name>A0A1I0SAA6_9BACT</name>
<dbReference type="Pfam" id="PF12833">
    <property type="entry name" value="HTH_18"/>
    <property type="match status" value="1"/>
</dbReference>
<keyword evidence="3" id="KW-0804">Transcription</keyword>
<dbReference type="PANTHER" id="PTHR43280:SF32">
    <property type="entry name" value="TRANSCRIPTIONAL REGULATORY PROTEIN"/>
    <property type="match status" value="1"/>
</dbReference>
<evidence type="ECO:0000256" key="2">
    <source>
        <dbReference type="ARBA" id="ARBA00023125"/>
    </source>
</evidence>
<dbReference type="Gene3D" id="1.10.10.60">
    <property type="entry name" value="Homeodomain-like"/>
    <property type="match status" value="1"/>
</dbReference>
<reference evidence="6" key="1">
    <citation type="submission" date="2016-10" db="EMBL/GenBank/DDBJ databases">
        <authorList>
            <person name="Varghese N."/>
            <person name="Submissions S."/>
        </authorList>
    </citation>
    <scope>NUCLEOTIDE SEQUENCE [LARGE SCALE GENOMIC DNA]</scope>
    <source>
        <strain evidence="6">DSM 3695</strain>
    </source>
</reference>
<keyword evidence="2 5" id="KW-0238">DNA-binding</keyword>
<dbReference type="PROSITE" id="PS01124">
    <property type="entry name" value="HTH_ARAC_FAMILY_2"/>
    <property type="match status" value="1"/>
</dbReference>
<dbReference type="PANTHER" id="PTHR43280">
    <property type="entry name" value="ARAC-FAMILY TRANSCRIPTIONAL REGULATOR"/>
    <property type="match status" value="1"/>
</dbReference>
<evidence type="ECO:0000313" key="5">
    <source>
        <dbReference type="EMBL" id="SEW53479.1"/>
    </source>
</evidence>
<evidence type="ECO:0000256" key="3">
    <source>
        <dbReference type="ARBA" id="ARBA00023163"/>
    </source>
</evidence>
<dbReference type="InterPro" id="IPR018060">
    <property type="entry name" value="HTH_AraC"/>
</dbReference>
<dbReference type="RefSeq" id="WP_089900611.1">
    <property type="nucleotide sequence ID" value="NZ_FOJG01000002.1"/>
</dbReference>
<gene>
    <name evidence="5" type="ORF">SAMN04488122_5487</name>
</gene>
<evidence type="ECO:0000259" key="4">
    <source>
        <dbReference type="PROSITE" id="PS01124"/>
    </source>
</evidence>
<accession>A0A1I0SAA6</accession>
<evidence type="ECO:0000256" key="1">
    <source>
        <dbReference type="ARBA" id="ARBA00023015"/>
    </source>
</evidence>
<dbReference type="SMART" id="SM00342">
    <property type="entry name" value="HTH_ARAC"/>
    <property type="match status" value="1"/>
</dbReference>
<dbReference type="SUPFAM" id="SSF46689">
    <property type="entry name" value="Homeodomain-like"/>
    <property type="match status" value="1"/>
</dbReference>
<proteinExistence type="predicted"/>
<dbReference type="AlphaFoldDB" id="A0A1I0SAA6"/>
<dbReference type="EMBL" id="FOJG01000002">
    <property type="protein sequence ID" value="SEW53479.1"/>
    <property type="molecule type" value="Genomic_DNA"/>
</dbReference>
<organism evidence="5 6">
    <name type="scientific">Chitinophaga arvensicola</name>
    <dbReference type="NCBI Taxonomy" id="29529"/>
    <lineage>
        <taxon>Bacteria</taxon>
        <taxon>Pseudomonadati</taxon>
        <taxon>Bacteroidota</taxon>
        <taxon>Chitinophagia</taxon>
        <taxon>Chitinophagales</taxon>
        <taxon>Chitinophagaceae</taxon>
        <taxon>Chitinophaga</taxon>
    </lineage>
</organism>
<dbReference type="InterPro" id="IPR009057">
    <property type="entry name" value="Homeodomain-like_sf"/>
</dbReference>
<dbReference type="GO" id="GO:0003700">
    <property type="term" value="F:DNA-binding transcription factor activity"/>
    <property type="evidence" value="ECO:0007669"/>
    <property type="project" value="InterPro"/>
</dbReference>
<dbReference type="OrthoDB" id="629929at2"/>
<keyword evidence="6" id="KW-1185">Reference proteome</keyword>
<sequence length="298" mass="35154">MYNTGINNFYDQYVNDGRSAEKRFSGHFDFLLWENLQKDVAACAKFQRKPFYKIALLEGEAVYHSGNKQITISGYTIVFTDPLIRFSFKTSDENFNGRYLVCSEPFLRGTSKISLNNWPVFKDRNIYTQSLSSEQYAELLRIFNEIQHEYKSDYIFKEELIRNRVFDVIHYTQKLNNSLSDFIPAQEESLENRFFKLIENAFFNISKEMPLEDKSPAYFAQLLLTSVDQLNKALKKLTGKTTQTIIHERIIEEANILLKHTNYSVKEIAWCLHFQETSHFQNFYKKQTGHTPLDFRNN</sequence>
<feature type="domain" description="HTH araC/xylS-type" evidence="4">
    <location>
        <begin position="199"/>
        <end position="298"/>
    </location>
</feature>
<protein>
    <submittedName>
        <fullName evidence="5">AraC-type DNA-binding protein</fullName>
    </submittedName>
</protein>
<dbReference type="GO" id="GO:0043565">
    <property type="term" value="F:sequence-specific DNA binding"/>
    <property type="evidence" value="ECO:0007669"/>
    <property type="project" value="InterPro"/>
</dbReference>
<keyword evidence="1" id="KW-0805">Transcription regulation</keyword>
<evidence type="ECO:0000313" key="6">
    <source>
        <dbReference type="Proteomes" id="UP000199310"/>
    </source>
</evidence>
<dbReference type="STRING" id="29529.SAMN04488122_5487"/>